<keyword evidence="3" id="KW-1185">Reference proteome</keyword>
<evidence type="ECO:0000313" key="3">
    <source>
        <dbReference type="Proteomes" id="UP000230233"/>
    </source>
</evidence>
<reference evidence="3" key="1">
    <citation type="submission" date="2017-10" db="EMBL/GenBank/DDBJ databases">
        <title>Rapid genome shrinkage in a self-fertile nematode reveals novel sperm competition proteins.</title>
        <authorList>
            <person name="Yin D."/>
            <person name="Schwarz E.M."/>
            <person name="Thomas C.G."/>
            <person name="Felde R.L."/>
            <person name="Korf I.F."/>
            <person name="Cutter A.D."/>
            <person name="Schartner C.M."/>
            <person name="Ralston E.J."/>
            <person name="Meyer B.J."/>
            <person name="Haag E.S."/>
        </authorList>
    </citation>
    <scope>NUCLEOTIDE SEQUENCE [LARGE SCALE GENOMIC DNA]</scope>
    <source>
        <strain evidence="3">JU1422</strain>
    </source>
</reference>
<protein>
    <submittedName>
        <fullName evidence="2">Uncharacterized protein</fullName>
    </submittedName>
</protein>
<dbReference type="OrthoDB" id="10421001at2759"/>
<dbReference type="EMBL" id="PDUG01000002">
    <property type="protein sequence ID" value="PIC48235.1"/>
    <property type="molecule type" value="Genomic_DNA"/>
</dbReference>
<keyword evidence="1" id="KW-0175">Coiled coil</keyword>
<dbReference type="AlphaFoldDB" id="A0A2G5V8X5"/>
<name>A0A2G5V8X5_9PELO</name>
<accession>A0A2G5V8X5</accession>
<organism evidence="2 3">
    <name type="scientific">Caenorhabditis nigoni</name>
    <dbReference type="NCBI Taxonomy" id="1611254"/>
    <lineage>
        <taxon>Eukaryota</taxon>
        <taxon>Metazoa</taxon>
        <taxon>Ecdysozoa</taxon>
        <taxon>Nematoda</taxon>
        <taxon>Chromadorea</taxon>
        <taxon>Rhabditida</taxon>
        <taxon>Rhabditina</taxon>
        <taxon>Rhabditomorpha</taxon>
        <taxon>Rhabditoidea</taxon>
        <taxon>Rhabditidae</taxon>
        <taxon>Peloderinae</taxon>
        <taxon>Caenorhabditis</taxon>
    </lineage>
</organism>
<comment type="caution">
    <text evidence="2">The sequence shown here is derived from an EMBL/GenBank/DDBJ whole genome shotgun (WGS) entry which is preliminary data.</text>
</comment>
<dbReference type="Proteomes" id="UP000230233">
    <property type="component" value="Chromosome II"/>
</dbReference>
<feature type="coiled-coil region" evidence="1">
    <location>
        <begin position="17"/>
        <end position="90"/>
    </location>
</feature>
<gene>
    <name evidence="2" type="primary">Cnig_chr_II.g7291</name>
    <name evidence="2" type="ORF">B9Z55_007291</name>
</gene>
<evidence type="ECO:0000256" key="1">
    <source>
        <dbReference type="SAM" id="Coils"/>
    </source>
</evidence>
<proteinExistence type="predicted"/>
<sequence>MTSFHCPDKDVVPAIALKSAQAEIKDLKRELAALKEKHLEAEQVISDLCEEFRKQEISAAQKIADASAEIERLQKELKGLAETATEVIETWEKFKKPE</sequence>
<evidence type="ECO:0000313" key="2">
    <source>
        <dbReference type="EMBL" id="PIC48235.1"/>
    </source>
</evidence>